<evidence type="ECO:0000313" key="4">
    <source>
        <dbReference type="EMBL" id="QJA73781.1"/>
    </source>
</evidence>
<feature type="compositionally biased region" description="Low complexity" evidence="1">
    <location>
        <begin position="772"/>
        <end position="782"/>
    </location>
</feature>
<dbReference type="EMBL" id="MT144884">
    <property type="protein sequence ID" value="QJI00902.1"/>
    <property type="molecule type" value="Genomic_DNA"/>
</dbReference>
<dbReference type="Pfam" id="PF23899">
    <property type="entry name" value="SU10_portal"/>
    <property type="match status" value="1"/>
</dbReference>
<evidence type="ECO:0000313" key="3">
    <source>
        <dbReference type="EMBL" id="QJA62900.1"/>
    </source>
</evidence>
<dbReference type="InterPro" id="IPR056909">
    <property type="entry name" value="SU10_portal"/>
</dbReference>
<gene>
    <name evidence="4" type="ORF">MM415A02237_0009</name>
    <name evidence="3" type="ORF">MM415B00684_0009</name>
    <name evidence="2" type="ORF">TM448A00447_0028</name>
    <name evidence="5" type="ORF">TM448B02166_0002</name>
</gene>
<evidence type="ECO:0000256" key="1">
    <source>
        <dbReference type="SAM" id="MobiDB-lite"/>
    </source>
</evidence>
<dbReference type="EMBL" id="MT141485">
    <property type="protein sequence ID" value="QJA62900.1"/>
    <property type="molecule type" value="Genomic_DNA"/>
</dbReference>
<feature type="compositionally biased region" description="Low complexity" evidence="1">
    <location>
        <begin position="745"/>
        <end position="754"/>
    </location>
</feature>
<proteinExistence type="predicted"/>
<protein>
    <submittedName>
        <fullName evidence="2">Putative portal protein</fullName>
    </submittedName>
</protein>
<reference evidence="2" key="1">
    <citation type="submission" date="2020-03" db="EMBL/GenBank/DDBJ databases">
        <title>The deep terrestrial virosphere.</title>
        <authorList>
            <person name="Holmfeldt K."/>
            <person name="Nilsson E."/>
            <person name="Simone D."/>
            <person name="Lopez-Fernandez M."/>
            <person name="Wu X."/>
            <person name="de Brujin I."/>
            <person name="Lundin D."/>
            <person name="Andersson A."/>
            <person name="Bertilsson S."/>
            <person name="Dopson M."/>
        </authorList>
    </citation>
    <scope>NUCLEOTIDE SEQUENCE</scope>
    <source>
        <strain evidence="4">MM415A02237</strain>
        <strain evidence="3">MM415B00684</strain>
        <strain evidence="2">TM448A00447</strain>
        <strain evidence="5">TM448B02166</strain>
    </source>
</reference>
<dbReference type="EMBL" id="MT142052">
    <property type="protein sequence ID" value="QJA73781.1"/>
    <property type="molecule type" value="Genomic_DNA"/>
</dbReference>
<accession>A0A6H1ZGK0</accession>
<evidence type="ECO:0000313" key="2">
    <source>
        <dbReference type="EMBL" id="QJA46551.1"/>
    </source>
</evidence>
<evidence type="ECO:0000313" key="5">
    <source>
        <dbReference type="EMBL" id="QJI00902.1"/>
    </source>
</evidence>
<sequence>MAKAKSKEKLRGVDQIGRKIDPKAQKALDLKGQTHNYASNKELAKRAAKHVADFISASEMNRTVLNDKLAVLYSLWNGSPVSSYFPNARTVHVPEPYKAVEGFVPRIVKILFGNPGWFRVIGVDDSGRDNIKTISRLLEAQLRADGFYQKIATFMRDCAIYGFCPGKVRWRKRRRAIRYNTVKKTPQMENGIETGKMIESVVDKEDEINQDGPTLEHIDVLDFHVDLRYRDIQGDSPGFAMRQERSEEEMLQLRDSGDYANVDDLISLEGPPSSDSVVVGPPGTVLNPATFKQLRDASDGIQTDMNISTERARTYEVFEFWGKWDKDYDPPSGQGEEKEFCITIARRMTTRANQGGGWVALRVAENEYWHGLRPAVVAHYTRRSHCFQSMGMIEPIVRLCAELDDARSMGLAALSLTAKPIVVVTDDADIFSNNLILDPGTVLHARTKDAISTLFLPDRTDSAYRSQEVMKQDIRETTGIISHFQGASDGSSETATSVSNRVQEANKRLAEVARNVAEHFVVPMLEMFHAMNQQMITDERMVELIGEDGLLTDIQALSPAQVAGKVRFEIVALPKIEMAGIEAREILAFLNIVVPLLQFNPEIARIDKLLQMAWVKMFGIASLDEIFPSAQEPLKYRSAEDEHYMFAMGHAPKVQPGENLMMHLQKHRAFMTTSVYRDWDEDAKRRLYAHAEETALKFQELQEQQGPRTPEEAMQRQMALMQQGGQEGQPGGQPGGPGGGGPAAPGGQKQTQPARPRQVGAGPGGPRGTMESAVRSAAASRAPKGPSTGTPKKEE</sequence>
<organism evidence="2">
    <name type="scientific">viral metagenome</name>
    <dbReference type="NCBI Taxonomy" id="1070528"/>
    <lineage>
        <taxon>unclassified sequences</taxon>
        <taxon>metagenomes</taxon>
        <taxon>organismal metagenomes</taxon>
    </lineage>
</organism>
<feature type="region of interest" description="Disordered" evidence="1">
    <location>
        <begin position="721"/>
        <end position="795"/>
    </location>
</feature>
<dbReference type="AlphaFoldDB" id="A0A6H1ZGK0"/>
<feature type="compositionally biased region" description="Gly residues" evidence="1">
    <location>
        <begin position="725"/>
        <end position="744"/>
    </location>
</feature>
<dbReference type="EMBL" id="MT144014">
    <property type="protein sequence ID" value="QJA46551.1"/>
    <property type="molecule type" value="Genomic_DNA"/>
</dbReference>
<name>A0A6H1ZGK0_9ZZZZ</name>